<organism evidence="5 6">
    <name type="scientific">Geomicrobium halophilum</name>
    <dbReference type="NCBI Taxonomy" id="549000"/>
    <lineage>
        <taxon>Bacteria</taxon>
        <taxon>Bacillati</taxon>
        <taxon>Bacillota</taxon>
        <taxon>Bacilli</taxon>
        <taxon>Bacillales</taxon>
        <taxon>Geomicrobium</taxon>
    </lineage>
</organism>
<dbReference type="PANTHER" id="PTHR43301">
    <property type="entry name" value="ARABINAN ENDO-1,5-ALPHA-L-ARABINOSIDASE"/>
    <property type="match status" value="1"/>
</dbReference>
<dbReference type="EMBL" id="JACHHJ010000004">
    <property type="protein sequence ID" value="MBB6450924.1"/>
    <property type="molecule type" value="Genomic_DNA"/>
</dbReference>
<keyword evidence="6" id="KW-1185">Reference proteome</keyword>
<evidence type="ECO:0000256" key="4">
    <source>
        <dbReference type="ARBA" id="ARBA00023295"/>
    </source>
</evidence>
<dbReference type="InterPro" id="IPR050727">
    <property type="entry name" value="GH43_arabinanases"/>
</dbReference>
<dbReference type="PANTHER" id="PTHR43301:SF3">
    <property type="entry name" value="ARABINAN ENDO-1,5-ALPHA-L-ARABINOSIDASE A-RELATED"/>
    <property type="match status" value="1"/>
</dbReference>
<gene>
    <name evidence="5" type="ORF">HNR44_002914</name>
</gene>
<dbReference type="GO" id="GO:0005975">
    <property type="term" value="P:carbohydrate metabolic process"/>
    <property type="evidence" value="ECO:0007669"/>
    <property type="project" value="InterPro"/>
</dbReference>
<protein>
    <submittedName>
        <fullName evidence="5">Beta-xylosidase</fullName>
    </submittedName>
</protein>
<comment type="caution">
    <text evidence="5">The sequence shown here is derived from an EMBL/GenBank/DDBJ whole genome shotgun (WGS) entry which is preliminary data.</text>
</comment>
<keyword evidence="3" id="KW-0378">Hydrolase</keyword>
<dbReference type="InterPro" id="IPR006710">
    <property type="entry name" value="Glyco_hydro_43"/>
</dbReference>
<evidence type="ECO:0000313" key="6">
    <source>
        <dbReference type="Proteomes" id="UP000568839"/>
    </source>
</evidence>
<reference evidence="5 6" key="1">
    <citation type="submission" date="2020-08" db="EMBL/GenBank/DDBJ databases">
        <title>Genomic Encyclopedia of Type Strains, Phase IV (KMG-IV): sequencing the most valuable type-strain genomes for metagenomic binning, comparative biology and taxonomic classification.</title>
        <authorList>
            <person name="Goeker M."/>
        </authorList>
    </citation>
    <scope>NUCLEOTIDE SEQUENCE [LARGE SCALE GENOMIC DNA]</scope>
    <source>
        <strain evidence="5 6">DSM 21769</strain>
    </source>
</reference>
<dbReference type="AlphaFoldDB" id="A0A841PT28"/>
<dbReference type="Gene3D" id="2.115.10.20">
    <property type="entry name" value="Glycosyl hydrolase domain, family 43"/>
    <property type="match status" value="1"/>
</dbReference>
<dbReference type="InterPro" id="IPR023296">
    <property type="entry name" value="Glyco_hydro_beta-prop_sf"/>
</dbReference>
<evidence type="ECO:0000256" key="2">
    <source>
        <dbReference type="ARBA" id="ARBA00009865"/>
    </source>
</evidence>
<dbReference type="SUPFAM" id="SSF75005">
    <property type="entry name" value="Arabinanase/levansucrase/invertase"/>
    <property type="match status" value="1"/>
</dbReference>
<dbReference type="Pfam" id="PF04616">
    <property type="entry name" value="Glyco_hydro_43"/>
    <property type="match status" value="1"/>
</dbReference>
<evidence type="ECO:0000256" key="1">
    <source>
        <dbReference type="ARBA" id="ARBA00004834"/>
    </source>
</evidence>
<evidence type="ECO:0000313" key="5">
    <source>
        <dbReference type="EMBL" id="MBB6450924.1"/>
    </source>
</evidence>
<comment type="similarity">
    <text evidence="2">Belongs to the glycosyl hydrolase 43 family.</text>
</comment>
<dbReference type="Proteomes" id="UP000568839">
    <property type="component" value="Unassembled WGS sequence"/>
</dbReference>
<proteinExistence type="inferred from homology"/>
<keyword evidence="4" id="KW-0326">Glycosidase</keyword>
<accession>A0A841PT28</accession>
<dbReference type="GO" id="GO:0004553">
    <property type="term" value="F:hydrolase activity, hydrolyzing O-glycosyl compounds"/>
    <property type="evidence" value="ECO:0007669"/>
    <property type="project" value="InterPro"/>
</dbReference>
<name>A0A841PT28_9BACL</name>
<comment type="pathway">
    <text evidence="1">Glycan metabolism; L-arabinan degradation.</text>
</comment>
<sequence length="141" mass="15869">MTEPIGDIHSLASRPDVESNPIEAPTIFKKGEFYYLLTSWDTCCSGIDSTYKVAMGRATSVTGPYVYKDGNRLDEGGGTVILGSESNQIGPGGQDVYEKFGKYYMIHHYYDGDADGVIRMQIRHMEWKDGWPYFRRTGCKC</sequence>
<evidence type="ECO:0000256" key="3">
    <source>
        <dbReference type="ARBA" id="ARBA00022801"/>
    </source>
</evidence>